<dbReference type="RefSeq" id="WP_152043879.1">
    <property type="nucleotide sequence ID" value="NZ_CP129497.1"/>
</dbReference>
<dbReference type="PROSITE" id="PS51257">
    <property type="entry name" value="PROKAR_LIPOPROTEIN"/>
    <property type="match status" value="1"/>
</dbReference>
<keyword evidence="3" id="KW-0472">Membrane</keyword>
<dbReference type="Gene3D" id="1.10.287.470">
    <property type="entry name" value="Helix hairpin bin"/>
    <property type="match status" value="1"/>
</dbReference>
<dbReference type="InterPro" id="IPR006143">
    <property type="entry name" value="RND_pump_MFP"/>
</dbReference>
<dbReference type="EMBL" id="JAELXN010000058">
    <property type="protein sequence ID" value="MBJ6597226.1"/>
    <property type="molecule type" value="Genomic_DNA"/>
</dbReference>
<gene>
    <name evidence="5" type="ORF">JGT27_16155</name>
</gene>
<comment type="similarity">
    <text evidence="1">Belongs to the membrane fusion protein (MFP) (TC 8.A.1) family.</text>
</comment>
<dbReference type="GO" id="GO:0015562">
    <property type="term" value="F:efflux transmembrane transporter activity"/>
    <property type="evidence" value="ECO:0007669"/>
    <property type="project" value="TreeGrafter"/>
</dbReference>
<keyword evidence="3" id="KW-1133">Transmembrane helix</keyword>
<dbReference type="NCBIfam" id="TIGR01730">
    <property type="entry name" value="RND_mfp"/>
    <property type="match status" value="1"/>
</dbReference>
<dbReference type="Proteomes" id="UP000641429">
    <property type="component" value="Unassembled WGS sequence"/>
</dbReference>
<dbReference type="Gene3D" id="2.40.420.20">
    <property type="match status" value="1"/>
</dbReference>
<feature type="coiled-coil region" evidence="2">
    <location>
        <begin position="115"/>
        <end position="176"/>
    </location>
</feature>
<evidence type="ECO:0000256" key="2">
    <source>
        <dbReference type="SAM" id="Coils"/>
    </source>
</evidence>
<name>A0A8I1G224_ENTAS</name>
<feature type="domain" description="Multidrug resistance protein MdtA-like C-terminal permuted SH3" evidence="4">
    <location>
        <begin position="293"/>
        <end position="352"/>
    </location>
</feature>
<dbReference type="InterPro" id="IPR058627">
    <property type="entry name" value="MdtA-like_C"/>
</dbReference>
<dbReference type="AlphaFoldDB" id="A0A8I1G224"/>
<sequence length="368" mass="39030">MQYHKKHIIQKPLTSVSGLGVCAFSMLLLLTGCDDSQVAPASLRPVKTWVVQEAQHVPPLTWTGTIEPSEEVTLQFRIDGKLARKLVDVGAKVTKNQPVALLSGSMSQGEKAAAVAEYQEAVAAEQKGRQELERTKKLFAIGTASRAQLEEAVSSVAALNARKARAQAQKDAALNESDFSTLRAPFDGVVTSYLPYSGQTIAAGQDILKVSSSKAEVQFSVSSGLASKLHAGDPVSVNDGVSRIKGQIRYITPQLDSSTRTSLVRATLSAAENEPVFGSAVSVELSAYDDTVIPLPASALTRAGNQPAVFIVDPKLGKLVIRPINIVRFSDDKAYVSSGLKAGEKVVTAGVNTLQDGEKVDVSAEAMK</sequence>
<dbReference type="PANTHER" id="PTHR30469">
    <property type="entry name" value="MULTIDRUG RESISTANCE PROTEIN MDTA"/>
    <property type="match status" value="1"/>
</dbReference>
<evidence type="ECO:0000313" key="6">
    <source>
        <dbReference type="Proteomes" id="UP000641429"/>
    </source>
</evidence>
<dbReference type="Gene3D" id="2.40.30.170">
    <property type="match status" value="1"/>
</dbReference>
<proteinExistence type="inferred from homology"/>
<reference evidence="5" key="1">
    <citation type="submission" date="2020-12" db="EMBL/GenBank/DDBJ databases">
        <title>Molecular epidemiology of VIM- metallo-b-lactamase-producing Enterobacter cloacae complex isolated in France between 2015 and 2018.</title>
        <authorList>
            <person name="Emeraud C."/>
            <person name="Petit C."/>
            <person name="Bonnin R."/>
            <person name="Naas T."/>
            <person name="Dortet L."/>
        </authorList>
    </citation>
    <scope>NUCLEOTIDE SEQUENCE</scope>
    <source>
        <strain evidence="5">170C2</strain>
    </source>
</reference>
<dbReference type="Pfam" id="PF25967">
    <property type="entry name" value="RND-MFP_C"/>
    <property type="match status" value="1"/>
</dbReference>
<dbReference type="GO" id="GO:1990281">
    <property type="term" value="C:efflux pump complex"/>
    <property type="evidence" value="ECO:0007669"/>
    <property type="project" value="TreeGrafter"/>
</dbReference>
<evidence type="ECO:0000259" key="4">
    <source>
        <dbReference type="Pfam" id="PF25967"/>
    </source>
</evidence>
<protein>
    <submittedName>
        <fullName evidence="5">Efflux RND transporter periplasmic adaptor subunit</fullName>
    </submittedName>
</protein>
<feature type="transmembrane region" description="Helical" evidence="3">
    <location>
        <begin position="12"/>
        <end position="30"/>
    </location>
</feature>
<evidence type="ECO:0000256" key="3">
    <source>
        <dbReference type="SAM" id="Phobius"/>
    </source>
</evidence>
<keyword evidence="3" id="KW-0812">Transmembrane</keyword>
<evidence type="ECO:0000256" key="1">
    <source>
        <dbReference type="ARBA" id="ARBA00009477"/>
    </source>
</evidence>
<comment type="caution">
    <text evidence="5">The sequence shown here is derived from an EMBL/GenBank/DDBJ whole genome shotgun (WGS) entry which is preliminary data.</text>
</comment>
<evidence type="ECO:0000313" key="5">
    <source>
        <dbReference type="EMBL" id="MBJ6597226.1"/>
    </source>
</evidence>
<dbReference type="SUPFAM" id="SSF111369">
    <property type="entry name" value="HlyD-like secretion proteins"/>
    <property type="match status" value="1"/>
</dbReference>
<organism evidence="5 6">
    <name type="scientific">Enterobacter asburiae</name>
    <dbReference type="NCBI Taxonomy" id="61645"/>
    <lineage>
        <taxon>Bacteria</taxon>
        <taxon>Pseudomonadati</taxon>
        <taxon>Pseudomonadota</taxon>
        <taxon>Gammaproteobacteria</taxon>
        <taxon>Enterobacterales</taxon>
        <taxon>Enterobacteriaceae</taxon>
        <taxon>Enterobacter</taxon>
        <taxon>Enterobacter cloacae complex</taxon>
    </lineage>
</organism>
<accession>A0A8I1G224</accession>
<keyword evidence="2" id="KW-0175">Coiled coil</keyword>
<dbReference type="PANTHER" id="PTHR30469:SF15">
    <property type="entry name" value="HLYD FAMILY OF SECRETION PROTEINS"/>
    <property type="match status" value="1"/>
</dbReference>
<dbReference type="Gene3D" id="2.40.50.100">
    <property type="match status" value="1"/>
</dbReference>